<dbReference type="Pfam" id="PF23189">
    <property type="entry name" value="UPF0261_C"/>
    <property type="match status" value="1"/>
</dbReference>
<evidence type="ECO:0000313" key="2">
    <source>
        <dbReference type="EMBL" id="MPN37198.1"/>
    </source>
</evidence>
<dbReference type="InterPro" id="IPR051353">
    <property type="entry name" value="Tobamovirus_resist_UPF0261"/>
</dbReference>
<reference evidence="2" key="1">
    <citation type="submission" date="2019-08" db="EMBL/GenBank/DDBJ databases">
        <authorList>
            <person name="Kucharzyk K."/>
            <person name="Murdoch R.W."/>
            <person name="Higgins S."/>
            <person name="Loffler F."/>
        </authorList>
    </citation>
    <scope>NUCLEOTIDE SEQUENCE</scope>
</reference>
<proteinExistence type="predicted"/>
<dbReference type="Gene3D" id="3.40.50.12030">
    <property type="entry name" value="Uncharacterised protein family UPF0261, NC domain"/>
    <property type="match status" value="1"/>
</dbReference>
<dbReference type="AlphaFoldDB" id="A0A645HDT5"/>
<dbReference type="InterPro" id="IPR056778">
    <property type="entry name" value="UPF0261_C"/>
</dbReference>
<dbReference type="PANTHER" id="PTHR31862">
    <property type="entry name" value="UPF0261 DOMAIN PROTEIN (AFU_ORTHOLOGUE AFUA_1G10120)"/>
    <property type="match status" value="1"/>
</dbReference>
<dbReference type="PANTHER" id="PTHR31862:SF1">
    <property type="entry name" value="UPF0261 DOMAIN PROTEIN (AFU_ORTHOLOGUE AFUA_1G10120)"/>
    <property type="match status" value="1"/>
</dbReference>
<feature type="domain" description="UPF0261" evidence="1">
    <location>
        <begin position="1"/>
        <end position="121"/>
    </location>
</feature>
<protein>
    <recommendedName>
        <fullName evidence="1">UPF0261 domain-containing protein</fullName>
    </recommendedName>
</protein>
<evidence type="ECO:0000259" key="1">
    <source>
        <dbReference type="Pfam" id="PF23189"/>
    </source>
</evidence>
<gene>
    <name evidence="2" type="ORF">SDC9_184714</name>
</gene>
<accession>A0A645HDT5</accession>
<organism evidence="2">
    <name type="scientific">bioreactor metagenome</name>
    <dbReference type="NCBI Taxonomy" id="1076179"/>
    <lineage>
        <taxon>unclassified sequences</taxon>
        <taxon>metagenomes</taxon>
        <taxon>ecological metagenomes</taxon>
    </lineage>
</organism>
<sequence length="123" mass="14092">MVNFGALETVPEKYKNRNLYVHNPQVTLMRTTADENARMGRWIGEKLNHCSGPVRFLLPEKGVSMIDAPGQPFYDPDADAVLFEAIEETVYQTDMRKVICLPYHINDPEFAQALFQNFKEVAK</sequence>
<name>A0A645HDT5_9ZZZZ</name>
<dbReference type="EMBL" id="VSSQ01091710">
    <property type="protein sequence ID" value="MPN37198.1"/>
    <property type="molecule type" value="Genomic_DNA"/>
</dbReference>
<comment type="caution">
    <text evidence="2">The sequence shown here is derived from an EMBL/GenBank/DDBJ whole genome shotgun (WGS) entry which is preliminary data.</text>
</comment>